<dbReference type="PANTHER" id="PTHR42752:SF1">
    <property type="entry name" value="IMIDAZOLONEPROPIONASE-RELATED"/>
    <property type="match status" value="1"/>
</dbReference>
<keyword evidence="2 4" id="KW-0378">Hydrolase</keyword>
<dbReference type="PATRIC" id="fig|2746.7.peg.896"/>
<keyword evidence="1" id="KW-0479">Metal-binding</keyword>
<evidence type="ECO:0000313" key="5">
    <source>
        <dbReference type="Proteomes" id="UP000092504"/>
    </source>
</evidence>
<dbReference type="InterPro" id="IPR011059">
    <property type="entry name" value="Metal-dep_hydrolase_composite"/>
</dbReference>
<reference evidence="4 5" key="1">
    <citation type="submission" date="2016-06" db="EMBL/GenBank/DDBJ databases">
        <title>Genome sequence of halotolerant plant growth promoting strain of Halomonas elongata HEK1 isolated from salterns of Rann of Kutch, Gujarat, India.</title>
        <authorList>
            <person name="Gaba S."/>
            <person name="Singh R.N."/>
            <person name="Abrol S."/>
            <person name="Kaushik R."/>
            <person name="Saxena A.K."/>
        </authorList>
    </citation>
    <scope>NUCLEOTIDE SEQUENCE [LARGE SCALE GENOMIC DNA]</scope>
    <source>
        <strain evidence="4 5">HEK1</strain>
    </source>
</reference>
<dbReference type="GO" id="GO:0019556">
    <property type="term" value="P:L-histidine catabolic process to glutamate and formamide"/>
    <property type="evidence" value="ECO:0007669"/>
    <property type="project" value="InterPro"/>
</dbReference>
<dbReference type="GO" id="GO:0005737">
    <property type="term" value="C:cytoplasm"/>
    <property type="evidence" value="ECO:0007669"/>
    <property type="project" value="InterPro"/>
</dbReference>
<comment type="caution">
    <text evidence="4">The sequence shown here is derived from an EMBL/GenBank/DDBJ whole genome shotgun (WGS) entry which is preliminary data.</text>
</comment>
<dbReference type="EC" id="3.5.2.7" evidence="4"/>
<dbReference type="InterPro" id="IPR005920">
    <property type="entry name" value="HutI"/>
</dbReference>
<feature type="domain" description="Amidohydrolase-related" evidence="3">
    <location>
        <begin position="4"/>
        <end position="94"/>
    </location>
</feature>
<organism evidence="4 5">
    <name type="scientific">Halomonas elongata</name>
    <dbReference type="NCBI Taxonomy" id="2746"/>
    <lineage>
        <taxon>Bacteria</taxon>
        <taxon>Pseudomonadati</taxon>
        <taxon>Pseudomonadota</taxon>
        <taxon>Gammaproteobacteria</taxon>
        <taxon>Oceanospirillales</taxon>
        <taxon>Halomonadaceae</taxon>
        <taxon>Halomonas</taxon>
    </lineage>
</organism>
<evidence type="ECO:0000256" key="2">
    <source>
        <dbReference type="ARBA" id="ARBA00022801"/>
    </source>
</evidence>
<dbReference type="InterPro" id="IPR006680">
    <property type="entry name" value="Amidohydro-rel"/>
</dbReference>
<dbReference type="Pfam" id="PF01979">
    <property type="entry name" value="Amidohydro_1"/>
    <property type="match status" value="1"/>
</dbReference>
<dbReference type="Proteomes" id="UP000092504">
    <property type="component" value="Unassembled WGS sequence"/>
</dbReference>
<name>A0A1B8P2R7_HALEL</name>
<dbReference type="AlphaFoldDB" id="A0A1B8P2R7"/>
<evidence type="ECO:0000313" key="4">
    <source>
        <dbReference type="EMBL" id="OBX36529.1"/>
    </source>
</evidence>
<gene>
    <name evidence="4" type="primary">hutI</name>
    <name evidence="4" type="ORF">A8U91_00872</name>
</gene>
<dbReference type="SUPFAM" id="SSF51338">
    <property type="entry name" value="Composite domain of metallo-dependent hydrolases"/>
    <property type="match status" value="1"/>
</dbReference>
<accession>A0A1B8P2R7</accession>
<dbReference type="Gene3D" id="3.20.20.140">
    <property type="entry name" value="Metal-dependent hydrolases"/>
    <property type="match status" value="1"/>
</dbReference>
<dbReference type="GO" id="GO:0050480">
    <property type="term" value="F:imidazolonepropionase activity"/>
    <property type="evidence" value="ECO:0007669"/>
    <property type="project" value="UniProtKB-EC"/>
</dbReference>
<sequence>MPMAVATDANPGSSPLFMPTLMLNLACTLFRLTPREALAGMTAHGARALGMPELGRLHEGAPADLCLWNIDSPAELAYAVQPGRLRQRVVAGQPVEELAHGQ</sequence>
<protein>
    <submittedName>
        <fullName evidence="4">Imidazolonepropionase</fullName>
        <ecNumber evidence="4">3.5.2.7</ecNumber>
    </submittedName>
</protein>
<proteinExistence type="predicted"/>
<evidence type="ECO:0000259" key="3">
    <source>
        <dbReference type="Pfam" id="PF01979"/>
    </source>
</evidence>
<dbReference type="GO" id="GO:0046872">
    <property type="term" value="F:metal ion binding"/>
    <property type="evidence" value="ECO:0007669"/>
    <property type="project" value="UniProtKB-KW"/>
</dbReference>
<dbReference type="EMBL" id="MAJD01000001">
    <property type="protein sequence ID" value="OBX36529.1"/>
    <property type="molecule type" value="Genomic_DNA"/>
</dbReference>
<dbReference type="PANTHER" id="PTHR42752">
    <property type="entry name" value="IMIDAZOLONEPROPIONASE"/>
    <property type="match status" value="1"/>
</dbReference>
<evidence type="ECO:0000256" key="1">
    <source>
        <dbReference type="ARBA" id="ARBA00022723"/>
    </source>
</evidence>